<name>N4X6C3_COCH4</name>
<evidence type="ECO:0000313" key="1">
    <source>
        <dbReference type="EMBL" id="ENI00822.1"/>
    </source>
</evidence>
<dbReference type="HOGENOM" id="CLU_2359552_0_0_1"/>
<dbReference type="Proteomes" id="UP000012338">
    <property type="component" value="Unassembled WGS sequence"/>
</dbReference>
<reference evidence="1 2" key="1">
    <citation type="journal article" date="2012" name="PLoS Pathog.">
        <title>Diverse lifestyles and strategies of plant pathogenesis encoded in the genomes of eighteen Dothideomycetes fungi.</title>
        <authorList>
            <person name="Ohm R.A."/>
            <person name="Feau N."/>
            <person name="Henrissat B."/>
            <person name="Schoch C.L."/>
            <person name="Horwitz B.A."/>
            <person name="Barry K.W."/>
            <person name="Condon B.J."/>
            <person name="Copeland A.C."/>
            <person name="Dhillon B."/>
            <person name="Glaser F."/>
            <person name="Hesse C.N."/>
            <person name="Kosti I."/>
            <person name="LaButti K."/>
            <person name="Lindquist E.A."/>
            <person name="Lucas S."/>
            <person name="Salamov A.A."/>
            <person name="Bradshaw R.E."/>
            <person name="Ciuffetti L."/>
            <person name="Hamelin R.C."/>
            <person name="Kema G.H.J."/>
            <person name="Lawrence C."/>
            <person name="Scott J.A."/>
            <person name="Spatafora J.W."/>
            <person name="Turgeon B.G."/>
            <person name="de Wit P.J.G.M."/>
            <person name="Zhong S."/>
            <person name="Goodwin S.B."/>
            <person name="Grigoriev I.V."/>
        </authorList>
    </citation>
    <scope>NUCLEOTIDE SEQUENCE [LARGE SCALE GENOMIC DNA]</scope>
    <source>
        <strain evidence="2">C4 / ATCC 48331 / race T</strain>
    </source>
</reference>
<dbReference type="OrthoDB" id="10408122at2759"/>
<protein>
    <submittedName>
        <fullName evidence="1">Uncharacterized protein</fullName>
    </submittedName>
</protein>
<organism evidence="1 2">
    <name type="scientific">Cochliobolus heterostrophus (strain C4 / ATCC 48331 / race T)</name>
    <name type="common">Southern corn leaf blight fungus</name>
    <name type="synonym">Bipolaris maydis</name>
    <dbReference type="NCBI Taxonomy" id="665024"/>
    <lineage>
        <taxon>Eukaryota</taxon>
        <taxon>Fungi</taxon>
        <taxon>Dikarya</taxon>
        <taxon>Ascomycota</taxon>
        <taxon>Pezizomycotina</taxon>
        <taxon>Dothideomycetes</taxon>
        <taxon>Pleosporomycetidae</taxon>
        <taxon>Pleosporales</taxon>
        <taxon>Pleosporineae</taxon>
        <taxon>Pleosporaceae</taxon>
        <taxon>Bipolaris</taxon>
    </lineage>
</organism>
<reference evidence="2" key="2">
    <citation type="journal article" date="2013" name="PLoS Genet.">
        <title>Comparative genome structure, secondary metabolite, and effector coding capacity across Cochliobolus pathogens.</title>
        <authorList>
            <person name="Condon B.J."/>
            <person name="Leng Y."/>
            <person name="Wu D."/>
            <person name="Bushley K.E."/>
            <person name="Ohm R.A."/>
            <person name="Otillar R."/>
            <person name="Martin J."/>
            <person name="Schackwitz W."/>
            <person name="Grimwood J."/>
            <person name="MohdZainudin N."/>
            <person name="Xue C."/>
            <person name="Wang R."/>
            <person name="Manning V.A."/>
            <person name="Dhillon B."/>
            <person name="Tu Z.J."/>
            <person name="Steffenson B.J."/>
            <person name="Salamov A."/>
            <person name="Sun H."/>
            <person name="Lowry S."/>
            <person name="LaButti K."/>
            <person name="Han J."/>
            <person name="Copeland A."/>
            <person name="Lindquist E."/>
            <person name="Barry K."/>
            <person name="Schmutz J."/>
            <person name="Baker S.E."/>
            <person name="Ciuffetti L.M."/>
            <person name="Grigoriev I.V."/>
            <person name="Zhong S."/>
            <person name="Turgeon B.G."/>
        </authorList>
    </citation>
    <scope>NUCLEOTIDE SEQUENCE [LARGE SCALE GENOMIC DNA]</scope>
    <source>
        <strain evidence="2">C4 / ATCC 48331 / race T</strain>
    </source>
</reference>
<proteinExistence type="predicted"/>
<sequence>MTGMADSRRDADVSPQPPHFTLERAICPQRPAVVWLLSTTMYISSLEVTSFAYVCVLQTVFLCVCRAQSLVCVALFKARRGTVASCFASVVPSVSP</sequence>
<gene>
    <name evidence="1" type="ORF">COCC4DRAFT_53392</name>
</gene>
<dbReference type="AlphaFoldDB" id="N4X6C3"/>
<keyword evidence="2" id="KW-1185">Reference proteome</keyword>
<evidence type="ECO:0000313" key="2">
    <source>
        <dbReference type="Proteomes" id="UP000012338"/>
    </source>
</evidence>
<dbReference type="EMBL" id="KB733471">
    <property type="protein sequence ID" value="ENI00822.1"/>
    <property type="molecule type" value="Genomic_DNA"/>
</dbReference>
<accession>N4X6C3</accession>